<dbReference type="SUPFAM" id="SSF51735">
    <property type="entry name" value="NAD(P)-binding Rossmann-fold domains"/>
    <property type="match status" value="1"/>
</dbReference>
<protein>
    <submittedName>
        <fullName evidence="3">Short-chain dehydrogenase</fullName>
    </submittedName>
</protein>
<evidence type="ECO:0000313" key="3">
    <source>
        <dbReference type="EMBL" id="GFG79513.1"/>
    </source>
</evidence>
<reference evidence="3 4" key="1">
    <citation type="journal article" date="2019" name="Emerg. Microbes Infect.">
        <title>Comprehensive subspecies identification of 175 nontuberculous mycobacteria species based on 7547 genomic profiles.</title>
        <authorList>
            <person name="Matsumoto Y."/>
            <person name="Kinjo T."/>
            <person name="Motooka D."/>
            <person name="Nabeya D."/>
            <person name="Jung N."/>
            <person name="Uechi K."/>
            <person name="Horii T."/>
            <person name="Iida T."/>
            <person name="Fujita J."/>
            <person name="Nakamura S."/>
        </authorList>
    </citation>
    <scope>NUCLEOTIDE SEQUENCE [LARGE SCALE GENOMIC DNA]</scope>
    <source>
        <strain evidence="3 4">JCM 18565</strain>
    </source>
</reference>
<gene>
    <name evidence="3" type="ORF">MPRG_27890</name>
</gene>
<dbReference type="InterPro" id="IPR002347">
    <property type="entry name" value="SDR_fam"/>
</dbReference>
<comment type="similarity">
    <text evidence="1">Belongs to the short-chain dehydrogenases/reductases (SDR) family.</text>
</comment>
<dbReference type="Proteomes" id="UP000465240">
    <property type="component" value="Unassembled WGS sequence"/>
</dbReference>
<dbReference type="NCBIfam" id="NF005559">
    <property type="entry name" value="PRK07231.1"/>
    <property type="match status" value="1"/>
</dbReference>
<accession>A0ABQ1C501</accession>
<dbReference type="PANTHER" id="PTHR42760:SF115">
    <property type="entry name" value="3-OXOACYL-[ACYL-CARRIER-PROTEIN] REDUCTASE FABG"/>
    <property type="match status" value="1"/>
</dbReference>
<sequence>MSVWDLFDLRGKKALVTGASSGIGRKVALAYAEAGAEIALVARSLDVLEVLAGEIAAAGGKAVPIACDVTRQDQVSAMVDRMTAELGGIDIAVCNAGIVSVTPMLDMSVQEFERIQSTNVTGVFLTAQAAARAMVAQGRGGSIITTASMSGHIINIPQQVGHYCTSKAAVIHLTKAMAVEFAPHNIRVNSISPGYIMTELVEPLAEYHRLWEPKIPMGRIGRPEELNGLYLYLASAASSYMTGSDLVIDGGYCLP</sequence>
<dbReference type="Gene3D" id="3.40.50.720">
    <property type="entry name" value="NAD(P)-binding Rossmann-like Domain"/>
    <property type="match status" value="1"/>
</dbReference>
<dbReference type="PROSITE" id="PS00061">
    <property type="entry name" value="ADH_SHORT"/>
    <property type="match status" value="1"/>
</dbReference>
<keyword evidence="4" id="KW-1185">Reference proteome</keyword>
<dbReference type="EMBL" id="BLKX01000001">
    <property type="protein sequence ID" value="GFG79513.1"/>
    <property type="molecule type" value="Genomic_DNA"/>
</dbReference>
<evidence type="ECO:0000256" key="2">
    <source>
        <dbReference type="ARBA" id="ARBA00023002"/>
    </source>
</evidence>
<dbReference type="InterPro" id="IPR036291">
    <property type="entry name" value="NAD(P)-bd_dom_sf"/>
</dbReference>
<dbReference type="PRINTS" id="PR00080">
    <property type="entry name" value="SDRFAMILY"/>
</dbReference>
<keyword evidence="2" id="KW-0560">Oxidoreductase</keyword>
<name>A0ABQ1C501_9MYCO</name>
<dbReference type="Pfam" id="PF13561">
    <property type="entry name" value="adh_short_C2"/>
    <property type="match status" value="1"/>
</dbReference>
<dbReference type="RefSeq" id="WP_120792950.1">
    <property type="nucleotide sequence ID" value="NZ_BLKX01000001.1"/>
</dbReference>
<organism evidence="3 4">
    <name type="scientific">Mycobacterium paragordonae</name>
    <dbReference type="NCBI Taxonomy" id="1389713"/>
    <lineage>
        <taxon>Bacteria</taxon>
        <taxon>Bacillati</taxon>
        <taxon>Actinomycetota</taxon>
        <taxon>Actinomycetes</taxon>
        <taxon>Mycobacteriales</taxon>
        <taxon>Mycobacteriaceae</taxon>
        <taxon>Mycobacterium</taxon>
    </lineage>
</organism>
<evidence type="ECO:0000313" key="4">
    <source>
        <dbReference type="Proteomes" id="UP000465240"/>
    </source>
</evidence>
<dbReference type="PRINTS" id="PR00081">
    <property type="entry name" value="GDHRDH"/>
</dbReference>
<dbReference type="PANTHER" id="PTHR42760">
    <property type="entry name" value="SHORT-CHAIN DEHYDROGENASES/REDUCTASES FAMILY MEMBER"/>
    <property type="match status" value="1"/>
</dbReference>
<dbReference type="NCBIfam" id="NF004522">
    <property type="entry name" value="PRK05867.1"/>
    <property type="match status" value="1"/>
</dbReference>
<comment type="caution">
    <text evidence="3">The sequence shown here is derived from an EMBL/GenBank/DDBJ whole genome shotgun (WGS) entry which is preliminary data.</text>
</comment>
<proteinExistence type="inferred from homology"/>
<dbReference type="InterPro" id="IPR020904">
    <property type="entry name" value="Sc_DH/Rdtase_CS"/>
</dbReference>
<evidence type="ECO:0000256" key="1">
    <source>
        <dbReference type="ARBA" id="ARBA00006484"/>
    </source>
</evidence>